<organism evidence="1 2">
    <name type="scientific">Cichorium intybus</name>
    <name type="common">Chicory</name>
    <dbReference type="NCBI Taxonomy" id="13427"/>
    <lineage>
        <taxon>Eukaryota</taxon>
        <taxon>Viridiplantae</taxon>
        <taxon>Streptophyta</taxon>
        <taxon>Embryophyta</taxon>
        <taxon>Tracheophyta</taxon>
        <taxon>Spermatophyta</taxon>
        <taxon>Magnoliopsida</taxon>
        <taxon>eudicotyledons</taxon>
        <taxon>Gunneridae</taxon>
        <taxon>Pentapetalae</taxon>
        <taxon>asterids</taxon>
        <taxon>campanulids</taxon>
        <taxon>Asterales</taxon>
        <taxon>Asteraceae</taxon>
        <taxon>Cichorioideae</taxon>
        <taxon>Cichorieae</taxon>
        <taxon>Cichoriinae</taxon>
        <taxon>Cichorium</taxon>
    </lineage>
</organism>
<dbReference type="EMBL" id="CM042009">
    <property type="protein sequence ID" value="KAI3789809.1"/>
    <property type="molecule type" value="Genomic_DNA"/>
</dbReference>
<reference evidence="1 2" key="2">
    <citation type="journal article" date="2022" name="Mol. Ecol. Resour.">
        <title>The genomes of chicory, endive, great burdock and yacon provide insights into Asteraceae paleo-polyploidization history and plant inulin production.</title>
        <authorList>
            <person name="Fan W."/>
            <person name="Wang S."/>
            <person name="Wang H."/>
            <person name="Wang A."/>
            <person name="Jiang F."/>
            <person name="Liu H."/>
            <person name="Zhao H."/>
            <person name="Xu D."/>
            <person name="Zhang Y."/>
        </authorList>
    </citation>
    <scope>NUCLEOTIDE SEQUENCE [LARGE SCALE GENOMIC DNA]</scope>
    <source>
        <strain evidence="2">cv. Punajuju</strain>
        <tissue evidence="1">Leaves</tissue>
    </source>
</reference>
<proteinExistence type="predicted"/>
<evidence type="ECO:0000313" key="1">
    <source>
        <dbReference type="EMBL" id="KAI3789809.1"/>
    </source>
</evidence>
<sequence length="140" mass="15462">MQIKQLLSDAIPMKSLDLSFFCLYDSLNLAPNNAKFTAISPRQGTPANSPLLDQLAMDVEQGVREAENKIGSNPPSCEHKCYGCIPCDATQVPAIGGYVGVAVQYSNYEPEDWKCYLLKELSDTFLLLTMKNPLVLHAYT</sequence>
<protein>
    <submittedName>
        <fullName evidence="1">Uncharacterized protein</fullName>
    </submittedName>
</protein>
<reference evidence="2" key="1">
    <citation type="journal article" date="2022" name="Mol. Ecol. Resour.">
        <title>The genomes of chicory, endive, great burdock and yacon provide insights into Asteraceae palaeo-polyploidization history and plant inulin production.</title>
        <authorList>
            <person name="Fan W."/>
            <person name="Wang S."/>
            <person name="Wang H."/>
            <person name="Wang A."/>
            <person name="Jiang F."/>
            <person name="Liu H."/>
            <person name="Zhao H."/>
            <person name="Xu D."/>
            <person name="Zhang Y."/>
        </authorList>
    </citation>
    <scope>NUCLEOTIDE SEQUENCE [LARGE SCALE GENOMIC DNA]</scope>
    <source>
        <strain evidence="2">cv. Punajuju</strain>
    </source>
</reference>
<keyword evidence="2" id="KW-1185">Reference proteome</keyword>
<gene>
    <name evidence="1" type="ORF">L2E82_02613</name>
</gene>
<evidence type="ECO:0000313" key="2">
    <source>
        <dbReference type="Proteomes" id="UP001055811"/>
    </source>
</evidence>
<dbReference type="Proteomes" id="UP001055811">
    <property type="component" value="Linkage Group LG01"/>
</dbReference>
<name>A0ACB9H240_CICIN</name>
<comment type="caution">
    <text evidence="1">The sequence shown here is derived from an EMBL/GenBank/DDBJ whole genome shotgun (WGS) entry which is preliminary data.</text>
</comment>
<accession>A0ACB9H240</accession>